<protein>
    <recommendedName>
        <fullName evidence="5">Ankyrin repeat domain-containing protein 12</fullName>
    </recommendedName>
</protein>
<dbReference type="InterPro" id="IPR002110">
    <property type="entry name" value="Ankyrin_rpt"/>
</dbReference>
<dbReference type="GO" id="GO:0005654">
    <property type="term" value="C:nucleoplasm"/>
    <property type="evidence" value="ECO:0007669"/>
    <property type="project" value="TreeGrafter"/>
</dbReference>
<dbReference type="PRINTS" id="PR01415">
    <property type="entry name" value="ANKYRIN"/>
</dbReference>
<dbReference type="SMART" id="SM00248">
    <property type="entry name" value="ANK"/>
    <property type="match status" value="3"/>
</dbReference>
<evidence type="ECO:0000313" key="3">
    <source>
        <dbReference type="EMBL" id="KAK4313351.1"/>
    </source>
</evidence>
<dbReference type="PANTHER" id="PTHR24149">
    <property type="entry name" value="ANKYRIN REPEAT DOMAIN-CONTAINING PROTEIN 12"/>
    <property type="match status" value="1"/>
</dbReference>
<feature type="compositionally biased region" description="Basic and acidic residues" evidence="2">
    <location>
        <begin position="472"/>
        <end position="483"/>
    </location>
</feature>
<dbReference type="Proteomes" id="UP001292094">
    <property type="component" value="Unassembled WGS sequence"/>
</dbReference>
<feature type="region of interest" description="Disordered" evidence="2">
    <location>
        <begin position="38"/>
        <end position="64"/>
    </location>
</feature>
<dbReference type="SUPFAM" id="SSF48403">
    <property type="entry name" value="Ankyrin repeat"/>
    <property type="match status" value="1"/>
</dbReference>
<keyword evidence="4" id="KW-1185">Reference proteome</keyword>
<feature type="repeat" description="ANK" evidence="1">
    <location>
        <begin position="210"/>
        <end position="242"/>
    </location>
</feature>
<dbReference type="InterPro" id="IPR053210">
    <property type="entry name" value="ANKRD12"/>
</dbReference>
<dbReference type="PROSITE" id="PS50297">
    <property type="entry name" value="ANK_REP_REGION"/>
    <property type="match status" value="3"/>
</dbReference>
<keyword evidence="1" id="KW-0040">ANK repeat</keyword>
<dbReference type="EMBL" id="JAWZYT010001326">
    <property type="protein sequence ID" value="KAK4313351.1"/>
    <property type="molecule type" value="Genomic_DNA"/>
</dbReference>
<feature type="compositionally biased region" description="Basic and acidic residues" evidence="2">
    <location>
        <begin position="278"/>
        <end position="290"/>
    </location>
</feature>
<feature type="compositionally biased region" description="Polar residues" evidence="2">
    <location>
        <begin position="41"/>
        <end position="54"/>
    </location>
</feature>
<feature type="compositionally biased region" description="Low complexity" evidence="2">
    <location>
        <begin position="677"/>
        <end position="688"/>
    </location>
</feature>
<feature type="compositionally biased region" description="Gly residues" evidence="2">
    <location>
        <begin position="505"/>
        <end position="516"/>
    </location>
</feature>
<dbReference type="AlphaFoldDB" id="A0AAE1PR69"/>
<feature type="compositionally biased region" description="Gly residues" evidence="2">
    <location>
        <begin position="307"/>
        <end position="316"/>
    </location>
</feature>
<feature type="region of interest" description="Disordered" evidence="2">
    <location>
        <begin position="110"/>
        <end position="147"/>
    </location>
</feature>
<dbReference type="Pfam" id="PF12796">
    <property type="entry name" value="Ank_2"/>
    <property type="match status" value="1"/>
</dbReference>
<evidence type="ECO:0000256" key="2">
    <source>
        <dbReference type="SAM" id="MobiDB-lite"/>
    </source>
</evidence>
<feature type="compositionally biased region" description="Gly residues" evidence="2">
    <location>
        <begin position="353"/>
        <end position="406"/>
    </location>
</feature>
<accession>A0AAE1PR69</accession>
<proteinExistence type="predicted"/>
<feature type="region of interest" description="Disordered" evidence="2">
    <location>
        <begin position="270"/>
        <end position="316"/>
    </location>
</feature>
<dbReference type="InterPro" id="IPR036770">
    <property type="entry name" value="Ankyrin_rpt-contain_sf"/>
</dbReference>
<evidence type="ECO:0000313" key="4">
    <source>
        <dbReference type="Proteomes" id="UP001292094"/>
    </source>
</evidence>
<feature type="compositionally biased region" description="Gly residues" evidence="2">
    <location>
        <begin position="527"/>
        <end position="539"/>
    </location>
</feature>
<dbReference type="PANTHER" id="PTHR24149:SF14">
    <property type="entry name" value="ANKYRIN REPEAT DOMAIN 12"/>
    <property type="match status" value="1"/>
</dbReference>
<dbReference type="Pfam" id="PF00023">
    <property type="entry name" value="Ank"/>
    <property type="match status" value="1"/>
</dbReference>
<feature type="compositionally biased region" description="Basic and acidic residues" evidence="2">
    <location>
        <begin position="422"/>
        <end position="434"/>
    </location>
</feature>
<dbReference type="Gene3D" id="1.25.40.20">
    <property type="entry name" value="Ankyrin repeat-containing domain"/>
    <property type="match status" value="1"/>
</dbReference>
<gene>
    <name evidence="3" type="ORF">Pmani_015305</name>
</gene>
<reference evidence="3" key="1">
    <citation type="submission" date="2023-11" db="EMBL/GenBank/DDBJ databases">
        <title>Genome assemblies of two species of porcelain crab, Petrolisthes cinctipes and Petrolisthes manimaculis (Anomura: Porcellanidae).</title>
        <authorList>
            <person name="Angst P."/>
        </authorList>
    </citation>
    <scope>NUCLEOTIDE SEQUENCE</scope>
    <source>
        <strain evidence="3">PB745_02</strain>
        <tissue evidence="3">Gill</tissue>
    </source>
</reference>
<dbReference type="PROSITE" id="PS50088">
    <property type="entry name" value="ANK_REPEAT"/>
    <property type="match status" value="3"/>
</dbReference>
<name>A0AAE1PR69_9EUCA</name>
<feature type="compositionally biased region" description="Low complexity" evidence="2">
    <location>
        <begin position="550"/>
        <end position="568"/>
    </location>
</feature>
<feature type="repeat" description="ANK" evidence="1">
    <location>
        <begin position="177"/>
        <end position="209"/>
    </location>
</feature>
<feature type="compositionally biased region" description="Basic and acidic residues" evidence="2">
    <location>
        <begin position="443"/>
        <end position="452"/>
    </location>
</feature>
<organism evidence="3 4">
    <name type="scientific">Petrolisthes manimaculis</name>
    <dbReference type="NCBI Taxonomy" id="1843537"/>
    <lineage>
        <taxon>Eukaryota</taxon>
        <taxon>Metazoa</taxon>
        <taxon>Ecdysozoa</taxon>
        <taxon>Arthropoda</taxon>
        <taxon>Crustacea</taxon>
        <taxon>Multicrustacea</taxon>
        <taxon>Malacostraca</taxon>
        <taxon>Eumalacostraca</taxon>
        <taxon>Eucarida</taxon>
        <taxon>Decapoda</taxon>
        <taxon>Pleocyemata</taxon>
        <taxon>Anomura</taxon>
        <taxon>Galatheoidea</taxon>
        <taxon>Porcellanidae</taxon>
        <taxon>Petrolisthes</taxon>
    </lineage>
</organism>
<feature type="compositionally biased region" description="Basic and acidic residues" evidence="2">
    <location>
        <begin position="649"/>
        <end position="671"/>
    </location>
</feature>
<feature type="compositionally biased region" description="Low complexity" evidence="2">
    <location>
        <begin position="122"/>
        <end position="133"/>
    </location>
</feature>
<feature type="region of interest" description="Disordered" evidence="2">
    <location>
        <begin position="353"/>
        <end position="689"/>
    </location>
</feature>
<evidence type="ECO:0008006" key="5">
    <source>
        <dbReference type="Google" id="ProtNLM"/>
    </source>
</evidence>
<feature type="repeat" description="ANK" evidence="1">
    <location>
        <begin position="144"/>
        <end position="176"/>
    </location>
</feature>
<feature type="compositionally biased region" description="Polar residues" evidence="2">
    <location>
        <begin position="626"/>
        <end position="648"/>
    </location>
</feature>
<evidence type="ECO:0000256" key="1">
    <source>
        <dbReference type="PROSITE-ProRule" id="PRU00023"/>
    </source>
</evidence>
<comment type="caution">
    <text evidence="3">The sequence shown here is derived from an EMBL/GenBank/DDBJ whole genome shotgun (WGS) entry which is preliminary data.</text>
</comment>
<sequence length="973" mass="101868">MVRPVHSKRKLFIANKEQKENEHAADGELRVRGPVEPLGLTDTTNNINIGSQKQGGAATSSGGVGGGKAMMVGWAEDVTTPHHHHHHQTPSRPVMPMSERQQIALLMQMSSPSPPDKAEVNRSSSPRTPSTPSFGRGVNKRNERGETPLHVAAIKGDTDRISQLISQGADVNATDYAGWSPLHEACNRGFYHVSKLLINAGADVNAKGLDNDTPLHDACVNNHFKLVRLLLRCGAGVNVVNRRGKTPRDVCRSPGIVALIEAASRGHIQELGSSSGEDIPHTYKDDDCKSMSRRTPPANKSTEDKPVGGGGAIAGGGGTAGSGAGGGGGGGGGGSGGGGGGIGGSGSGGSGVGGGVGVTSGGGVGSGGSTVGLGGVGGSGGGSGGGGGGGGVGGGPGGVGSGGGPGSPRVTLRLPNTTVTRTPEKPPRSHENKPMLENSEDVYEFKCSKDEGRGDEEEEKGTAPPRTEVILSEDKGDKRTREADGEEDEEARKKRRKEDIKEGVKGVGRGAGGGRPIGTSDKTLKTGGRGGCSSAGGLGTIKQSSGVGGNSNTSSSSSSSSSIVSSGTGERKSPMGSAANSPKPPSTKMGGESSDTEDDVKSESSSGAAPKVPPLKIVLGGGAEQEPNTRNGKSSSSRHLPYVVNTSSGEEKEGTSDAKEPGQPPKVEELGRGGNAGSSEEGAAASTSVVKTELSSASASSSIKLEEAVRPVSTTMDDAVHPRKRKIKMKAEPEAEPPPVSLVDQPISNCYETFLNIRKQIERRRENLRPVQPKPPQGFKDYLMNRCSYVLAGNATSRLSVPIISPPASLSQLLKDLFNDQEKERYRLRLQHLIEKEKLVLSVEQEILRVHGRAARALANQALPFSVCTFLKDEEVYNIISPEQEKDGNARSRYNGRLFLSWLQDVDDKWDKIKEFMVLRHHNEAESLHAVQRMDWEWKLKELGDCDANSRPQIDDLHVPMVHVSDDFDLLPE</sequence>